<name>A0AAU6VZX0_9VIRU</name>
<gene>
    <name evidence="1" type="ORF">Lyrsu03_00042</name>
</gene>
<protein>
    <submittedName>
        <fullName evidence="1">Uncharacterized protein</fullName>
    </submittedName>
</protein>
<accession>A0AAU6VZX0</accession>
<proteinExistence type="predicted"/>
<evidence type="ECO:0000313" key="1">
    <source>
        <dbReference type="EMBL" id="XAI69840.1"/>
    </source>
</evidence>
<reference evidence="1" key="1">
    <citation type="journal article" date="2024" name="J. Gen. Virol.">
        <title>Novel phages of Pseudomonas syringae unveil numerous potential auxiliary metabolic genes.</title>
        <authorList>
            <person name="Feltin C."/>
            <person name="Garneau J.R."/>
            <person name="Morris C.E."/>
            <person name="Berard A."/>
            <person name="Torres-Barcelo C."/>
        </authorList>
    </citation>
    <scope>NUCLEOTIDE SEQUENCE</scope>
</reference>
<dbReference type="EMBL" id="PP179314">
    <property type="protein sequence ID" value="XAI69840.1"/>
    <property type="molecule type" value="Genomic_DNA"/>
</dbReference>
<sequence length="71" mass="8013">MSDRLPWEAEEIDLSGLIKRGEREVPVVRPPAVNAHVEGEMWQIDLNDDEDDFLSGKTCNPDAPEECESCQ</sequence>
<organism evidence="1">
    <name type="scientific">Pseudomonas phage Lyrsu03</name>
    <dbReference type="NCBI Taxonomy" id="3138537"/>
    <lineage>
        <taxon>Viruses</taxon>
    </lineage>
</organism>